<feature type="region of interest" description="Disordered" evidence="2">
    <location>
        <begin position="28"/>
        <end position="64"/>
    </location>
</feature>
<dbReference type="EMBL" id="JBHTNZ010000009">
    <property type="protein sequence ID" value="MFD1461619.1"/>
    <property type="molecule type" value="Genomic_DNA"/>
</dbReference>
<comment type="caution">
    <text evidence="4">The sequence shown here is derived from an EMBL/GenBank/DDBJ whole genome shotgun (WGS) entry which is preliminary data.</text>
</comment>
<keyword evidence="5" id="KW-1185">Reference proteome</keyword>
<dbReference type="Gene3D" id="2.60.40.1240">
    <property type="match status" value="1"/>
</dbReference>
<accession>A0ABW4DAT3</accession>
<dbReference type="InterPro" id="IPR029050">
    <property type="entry name" value="Immunoprotect_excell_Ig-like"/>
</dbReference>
<feature type="domain" description="DUF4352" evidence="3">
    <location>
        <begin position="68"/>
        <end position="194"/>
    </location>
</feature>
<name>A0ABW4DAT3_9BACL</name>
<evidence type="ECO:0000259" key="3">
    <source>
        <dbReference type="Pfam" id="PF11611"/>
    </source>
</evidence>
<evidence type="ECO:0000256" key="2">
    <source>
        <dbReference type="SAM" id="MobiDB-lite"/>
    </source>
</evidence>
<protein>
    <submittedName>
        <fullName evidence="4">DUF4352 domain-containing protein</fullName>
    </submittedName>
</protein>
<feature type="compositionally biased region" description="Basic and acidic residues" evidence="2">
    <location>
        <begin position="52"/>
        <end position="64"/>
    </location>
</feature>
<proteinExistence type="predicted"/>
<organism evidence="4 5">
    <name type="scientific">Paenibacillus farraposensis</name>
    <dbReference type="NCBI Taxonomy" id="2807095"/>
    <lineage>
        <taxon>Bacteria</taxon>
        <taxon>Bacillati</taxon>
        <taxon>Bacillota</taxon>
        <taxon>Bacilli</taxon>
        <taxon>Bacillales</taxon>
        <taxon>Paenibacillaceae</taxon>
        <taxon>Paenibacillus</taxon>
    </lineage>
</organism>
<reference evidence="5" key="1">
    <citation type="journal article" date="2019" name="Int. J. Syst. Evol. Microbiol.">
        <title>The Global Catalogue of Microorganisms (GCM) 10K type strain sequencing project: providing services to taxonomists for standard genome sequencing and annotation.</title>
        <authorList>
            <consortium name="The Broad Institute Genomics Platform"/>
            <consortium name="The Broad Institute Genome Sequencing Center for Infectious Disease"/>
            <person name="Wu L."/>
            <person name="Ma J."/>
        </authorList>
    </citation>
    <scope>NUCLEOTIDE SEQUENCE [LARGE SCALE GENOMIC DNA]</scope>
    <source>
        <strain evidence="5">CCM 9147</strain>
    </source>
</reference>
<evidence type="ECO:0000313" key="4">
    <source>
        <dbReference type="EMBL" id="MFD1461619.1"/>
    </source>
</evidence>
<sequence length="202" mass="22148">MKKPFYKKWWFWVIIVVLVIGALGSKNNDPTKTAKTDSKTTESKAVSTTASVDKKEEPKKEEAPKMAKIGEAVQVGNLAVQANKASSKTTIGQNEFMQKKTADKYLVINLSIKNLDKEARTLDASMFKLIDAAGLEYEPMADADLYVNDSGNMLFLAKINPGLTKTANVVFEVPKDGKGFKLQADSGIGWEAGKRELIDIGK</sequence>
<gene>
    <name evidence="4" type="ORF">ACFQ5D_09340</name>
</gene>
<evidence type="ECO:0000313" key="5">
    <source>
        <dbReference type="Proteomes" id="UP001597340"/>
    </source>
</evidence>
<dbReference type="Proteomes" id="UP001597340">
    <property type="component" value="Unassembled WGS sequence"/>
</dbReference>
<evidence type="ECO:0000256" key="1">
    <source>
        <dbReference type="ARBA" id="ARBA00022729"/>
    </source>
</evidence>
<feature type="compositionally biased region" description="Basic and acidic residues" evidence="2">
    <location>
        <begin position="32"/>
        <end position="42"/>
    </location>
</feature>
<dbReference type="Pfam" id="PF11611">
    <property type="entry name" value="DUF4352"/>
    <property type="match status" value="1"/>
</dbReference>
<dbReference type="InterPro" id="IPR029051">
    <property type="entry name" value="DUF4352"/>
</dbReference>
<keyword evidence="1" id="KW-0732">Signal</keyword>
<dbReference type="RefSeq" id="WP_229524423.1">
    <property type="nucleotide sequence ID" value="NZ_JAFFQR010000064.1"/>
</dbReference>